<keyword evidence="13" id="KW-1185">Reference proteome</keyword>
<keyword evidence="5" id="KW-0547">Nucleotide-binding</keyword>
<dbReference type="SUPFAM" id="SSF90123">
    <property type="entry name" value="ABC transporter transmembrane region"/>
    <property type="match status" value="1"/>
</dbReference>
<dbReference type="FunFam" id="3.40.50.300:FF:000221">
    <property type="entry name" value="Multidrug ABC transporter ATP-binding protein"/>
    <property type="match status" value="1"/>
</dbReference>
<keyword evidence="3" id="KW-1003">Cell membrane</keyword>
<dbReference type="EMBL" id="LS483254">
    <property type="protein sequence ID" value="SQD92411.1"/>
    <property type="molecule type" value="Genomic_DNA"/>
</dbReference>
<dbReference type="SMART" id="SM00382">
    <property type="entry name" value="AAA"/>
    <property type="match status" value="1"/>
</dbReference>
<keyword evidence="7 9" id="KW-1133">Transmembrane helix</keyword>
<feature type="domain" description="ABC transmembrane type-1" evidence="11">
    <location>
        <begin position="160"/>
        <end position="414"/>
    </location>
</feature>
<reference evidence="13" key="1">
    <citation type="submission" date="2018-05" db="EMBL/GenBank/DDBJ databases">
        <authorList>
            <person name="Hao L."/>
        </authorList>
    </citation>
    <scope>NUCLEOTIDE SEQUENCE [LARGE SCALE GENOMIC DNA]</scope>
</reference>
<evidence type="ECO:0000313" key="13">
    <source>
        <dbReference type="Proteomes" id="UP000249818"/>
    </source>
</evidence>
<dbReference type="EC" id="3.6.3.44" evidence="12"/>
<feature type="transmembrane region" description="Helical" evidence="9">
    <location>
        <begin position="164"/>
        <end position="185"/>
    </location>
</feature>
<dbReference type="Pfam" id="PF00664">
    <property type="entry name" value="ABC_membrane"/>
    <property type="match status" value="1"/>
</dbReference>
<evidence type="ECO:0000256" key="7">
    <source>
        <dbReference type="ARBA" id="ARBA00022989"/>
    </source>
</evidence>
<evidence type="ECO:0000256" key="8">
    <source>
        <dbReference type="ARBA" id="ARBA00023136"/>
    </source>
</evidence>
<dbReference type="SUPFAM" id="SSF52540">
    <property type="entry name" value="P-loop containing nucleoside triphosphate hydrolases"/>
    <property type="match status" value="1"/>
</dbReference>
<evidence type="ECO:0000256" key="4">
    <source>
        <dbReference type="ARBA" id="ARBA00022692"/>
    </source>
</evidence>
<dbReference type="PROSITE" id="PS50929">
    <property type="entry name" value="ABC_TM1F"/>
    <property type="match status" value="1"/>
</dbReference>
<dbReference type="GO" id="GO:0016887">
    <property type="term" value="F:ATP hydrolysis activity"/>
    <property type="evidence" value="ECO:0007669"/>
    <property type="project" value="InterPro"/>
</dbReference>
<evidence type="ECO:0000256" key="2">
    <source>
        <dbReference type="ARBA" id="ARBA00022448"/>
    </source>
</evidence>
<evidence type="ECO:0000256" key="3">
    <source>
        <dbReference type="ARBA" id="ARBA00022475"/>
    </source>
</evidence>
<gene>
    <name evidence="12" type="primary">bmrD</name>
    <name evidence="12" type="ORF">BARAN1_0386</name>
</gene>
<evidence type="ECO:0000256" key="9">
    <source>
        <dbReference type="SAM" id="Phobius"/>
    </source>
</evidence>
<evidence type="ECO:0000256" key="5">
    <source>
        <dbReference type="ARBA" id="ARBA00022741"/>
    </source>
</evidence>
<dbReference type="InterPro" id="IPR036640">
    <property type="entry name" value="ABC1_TM_sf"/>
</dbReference>
<dbReference type="GO" id="GO:0005524">
    <property type="term" value="F:ATP binding"/>
    <property type="evidence" value="ECO:0007669"/>
    <property type="project" value="UniProtKB-KW"/>
</dbReference>
<dbReference type="Gene3D" id="1.20.1560.10">
    <property type="entry name" value="ABC transporter type 1, transmembrane domain"/>
    <property type="match status" value="1"/>
</dbReference>
<dbReference type="Proteomes" id="UP000249818">
    <property type="component" value="Chromosome BARAN1"/>
</dbReference>
<protein>
    <submittedName>
        <fullName evidence="12">Efflux ABC transporter (ATP-binding subunit, Multidrug/protein/lipid transport system ATP-binding protein (Modular protein))</fullName>
        <ecNumber evidence="12">3.6.3.44</ecNumber>
    </submittedName>
</protein>
<evidence type="ECO:0000259" key="11">
    <source>
        <dbReference type="PROSITE" id="PS50929"/>
    </source>
</evidence>
<organism evidence="12 13">
    <name type="scientific">Candidatus Bipolaricaulis anaerobius</name>
    <dbReference type="NCBI Taxonomy" id="2026885"/>
    <lineage>
        <taxon>Bacteria</taxon>
        <taxon>Candidatus Bipolaricaulota</taxon>
        <taxon>Candidatus Bipolaricaulia</taxon>
        <taxon>Candidatus Bipolaricaulales</taxon>
        <taxon>Candidatus Bipolaricaulaceae</taxon>
        <taxon>Candidatus Bipolaricaulis</taxon>
    </lineage>
</organism>
<evidence type="ECO:0000259" key="10">
    <source>
        <dbReference type="PROSITE" id="PS50893"/>
    </source>
</evidence>
<evidence type="ECO:0000313" key="12">
    <source>
        <dbReference type="EMBL" id="SQD92411.1"/>
    </source>
</evidence>
<dbReference type="InterPro" id="IPR003593">
    <property type="entry name" value="AAA+_ATPase"/>
</dbReference>
<dbReference type="PANTHER" id="PTHR24221:SF587">
    <property type="entry name" value="ABC TRANSPORTER RELATED"/>
    <property type="match status" value="1"/>
</dbReference>
<dbReference type="CDD" id="cd18544">
    <property type="entry name" value="ABC_6TM_TmrA_like"/>
    <property type="match status" value="1"/>
</dbReference>
<evidence type="ECO:0000256" key="1">
    <source>
        <dbReference type="ARBA" id="ARBA00004651"/>
    </source>
</evidence>
<feature type="transmembrane region" description="Helical" evidence="9">
    <location>
        <begin position="349"/>
        <end position="373"/>
    </location>
</feature>
<dbReference type="AlphaFoldDB" id="A0A2X3KIJ5"/>
<dbReference type="Gene3D" id="3.40.50.300">
    <property type="entry name" value="P-loop containing nucleotide triphosphate hydrolases"/>
    <property type="match status" value="1"/>
</dbReference>
<dbReference type="KEGG" id="bana:BARAN1_0386"/>
<dbReference type="InterPro" id="IPR003439">
    <property type="entry name" value="ABC_transporter-like_ATP-bd"/>
</dbReference>
<keyword evidence="4 9" id="KW-0812">Transmembrane</keyword>
<accession>A0A2X3KIJ5</accession>
<feature type="transmembrane region" description="Helical" evidence="9">
    <location>
        <begin position="379"/>
        <end position="399"/>
    </location>
</feature>
<comment type="subcellular location">
    <subcellularLocation>
        <location evidence="1">Cell membrane</location>
        <topology evidence="1">Multi-pass membrane protein</topology>
    </subcellularLocation>
</comment>
<dbReference type="OrthoDB" id="9762778at2"/>
<evidence type="ECO:0000256" key="6">
    <source>
        <dbReference type="ARBA" id="ARBA00022840"/>
    </source>
</evidence>
<dbReference type="InterPro" id="IPR011527">
    <property type="entry name" value="ABC1_TM_dom"/>
</dbReference>
<proteinExistence type="predicted"/>
<dbReference type="InterPro" id="IPR039421">
    <property type="entry name" value="Type_1_exporter"/>
</dbReference>
<feature type="transmembrane region" description="Helical" evidence="9">
    <location>
        <begin position="246"/>
        <end position="265"/>
    </location>
</feature>
<feature type="domain" description="ABC transporter" evidence="10">
    <location>
        <begin position="445"/>
        <end position="679"/>
    </location>
</feature>
<name>A0A2X3KIJ5_9BACT</name>
<dbReference type="Pfam" id="PF00005">
    <property type="entry name" value="ABC_tran"/>
    <property type="match status" value="1"/>
</dbReference>
<keyword evidence="8 9" id="KW-0472">Membrane</keyword>
<dbReference type="InterPro" id="IPR017871">
    <property type="entry name" value="ABC_transporter-like_CS"/>
</dbReference>
<dbReference type="RefSeq" id="WP_122030633.1">
    <property type="nucleotide sequence ID" value="NZ_LS483254.1"/>
</dbReference>
<dbReference type="CDD" id="cd03254">
    <property type="entry name" value="ABCC_Glucan_exporter_like"/>
    <property type="match status" value="1"/>
</dbReference>
<sequence length="692" mass="76880">MNGHHHGFEDEQLGKAIDFRLLGRMIRFARPYWLLFVSAFLLAGGITVIELAMPYVVKTAVDTVLVLPWLEVRADVPPVEGAIPYDPGTFLVDGRTLPEPVRAALEKEGRVLRRFLVVPPDGAEAELVARYPTAFRLTSAGYAAPEETLRGLPSGDLLRLRASAIQILGFLTLAYIGFLLVRFLFTYGQVYTIQYAGQRILYDMRRAVFGHLLRLPMSYLDQQPVGRLVTRATNDVAAINEVFTQVLVRLLQDLLMIAGVLGIMFHLNPRLALLLLALTPFILVLAFWFRKRAREAYSAARRILARINAYIAESLSGMTIIQLFRQEKRSMEAFADINLRFFRAQMRSITVYGVFGPVISVMQNVALALLIWYGGREVLAGAFTLGALVAFTSYIRMLFQPMVNLSEQYNILQAAMVAAERIFGILDEPTEPTGTRTLPVLQGEIEFRNVWFAYSDEDWVLKDVSFKVAPGERVAIVGPTGAGKTTVVGLILGFYRPQRGQILVDGVNLAELDLHDYRRKLALVPQEVFLFSGDVAENIRMWDGVVPPEVAEQAAKAVGVHDHLVRLPDGYGTQVKERGVRLSVGERQLLSLARAVAAEPKLIVLDEATANIDSQTEAQVQQALERVLAGRTSIAIAHRLSTIRNADRVLVIHEGKLAEQGTLAELLAKKGLFWALWQLQFAAGDAPPEPAE</sequence>
<dbReference type="GO" id="GO:0140359">
    <property type="term" value="F:ABC-type transporter activity"/>
    <property type="evidence" value="ECO:0007669"/>
    <property type="project" value="InterPro"/>
</dbReference>
<keyword evidence="6 12" id="KW-0067">ATP-binding</keyword>
<keyword evidence="2" id="KW-0813">Transport</keyword>
<dbReference type="InterPro" id="IPR027417">
    <property type="entry name" value="P-loop_NTPase"/>
</dbReference>
<dbReference type="PANTHER" id="PTHR24221">
    <property type="entry name" value="ATP-BINDING CASSETTE SUB-FAMILY B"/>
    <property type="match status" value="1"/>
</dbReference>
<keyword evidence="12" id="KW-0378">Hydrolase</keyword>
<dbReference type="PROSITE" id="PS00211">
    <property type="entry name" value="ABC_TRANSPORTER_1"/>
    <property type="match status" value="1"/>
</dbReference>
<feature type="transmembrane region" description="Helical" evidence="9">
    <location>
        <begin position="271"/>
        <end position="289"/>
    </location>
</feature>
<dbReference type="GO" id="GO:0005886">
    <property type="term" value="C:plasma membrane"/>
    <property type="evidence" value="ECO:0007669"/>
    <property type="project" value="UniProtKB-SubCell"/>
</dbReference>
<feature type="transmembrane region" description="Helical" evidence="9">
    <location>
        <begin position="32"/>
        <end position="57"/>
    </location>
</feature>
<dbReference type="PROSITE" id="PS50893">
    <property type="entry name" value="ABC_TRANSPORTER_2"/>
    <property type="match status" value="1"/>
</dbReference>